<organism evidence="1 2">
    <name type="scientific">Cyanophage NATL1A-7</name>
    <dbReference type="NCBI Taxonomy" id="445693"/>
    <lineage>
        <taxon>Viruses</taxon>
        <taxon>Duplodnaviria</taxon>
        <taxon>Heunggongvirae</taxon>
        <taxon>Uroviricota</taxon>
        <taxon>Caudoviricetes</taxon>
        <taxon>Autographivirales</taxon>
        <taxon>Sechaudvirinae</taxon>
        <taxon>Cheungvirus</taxon>
        <taxon>Cheungvirus NATL1A7</taxon>
    </lineage>
</organism>
<sequence>MNHDLLFKIYYNSRQMTHADVRLPNIKPEFQTYQVRPFRTHSNLRTYG</sequence>
<evidence type="ECO:0000313" key="2">
    <source>
        <dbReference type="Proteomes" id="UP000006531"/>
    </source>
</evidence>
<dbReference type="Proteomes" id="UP000006531">
    <property type="component" value="Segment"/>
</dbReference>
<name>E3SNA7_9CAUD</name>
<evidence type="ECO:0000313" key="1">
    <source>
        <dbReference type="EMBL" id="ADP00111.1"/>
    </source>
</evidence>
<dbReference type="EMBL" id="GU071102">
    <property type="protein sequence ID" value="ADP00111.1"/>
    <property type="molecule type" value="Genomic_DNA"/>
</dbReference>
<gene>
    <name evidence="1" type="ORF">CYIG_00038</name>
</gene>
<keyword evidence="2" id="KW-1185">Reference proteome</keyword>
<reference evidence="1 2" key="1">
    <citation type="submission" date="2009-10" db="EMBL/GenBank/DDBJ databases">
        <title>The Genome Sequence of Cyanophage NATL1A-7.</title>
        <authorList>
            <consortium name="The Broad Institute Genome Sequencing Platform"/>
            <person name="Henn M.R."/>
            <person name="Sullivan M.S."/>
            <person name="Osburne M.S."/>
            <person name="Levin J."/>
            <person name="Malboeuf C."/>
            <person name="Casali M."/>
            <person name="Russ C."/>
            <person name="Lennon N."/>
            <person name="Erlich R."/>
            <person name="Young S.K."/>
            <person name="Koehrsen M."/>
            <person name="Yandava C."/>
            <person name="Zeng Q."/>
            <person name="Alvarado L."/>
            <person name="Anderson S."/>
            <person name="Berlin A."/>
            <person name="Borenstein D."/>
            <person name="Chen Z."/>
            <person name="Engels R."/>
            <person name="Freedman E."/>
            <person name="Gellesch M."/>
            <person name="Goldberg J."/>
            <person name="Green L."/>
            <person name="Griggs A."/>
            <person name="Gujja S."/>
            <person name="Heiman D."/>
            <person name="Hepburn T."/>
            <person name="Howarth C."/>
            <person name="Jen D."/>
            <person name="Larson L."/>
            <person name="Lewis B."/>
            <person name="Mehta T."/>
            <person name="Park D."/>
            <person name="Pearson M."/>
            <person name="Roberts A."/>
            <person name="Ryan E."/>
            <person name="Saif S."/>
            <person name="Shea T."/>
            <person name="Shenoy N."/>
            <person name="Sisk P."/>
            <person name="Stolte C."/>
            <person name="Sykes S."/>
            <person name="Walk T."/>
            <person name="White J."/>
            <person name="Yu Q."/>
            <person name="Coleman M.L."/>
            <person name="Huang K.H."/>
            <person name="Weigele P.R."/>
            <person name="DeFrancesco A.S."/>
            <person name="Kern S.E."/>
            <person name="Thompson L.R."/>
            <person name="Fu R."/>
            <person name="Hombeck B."/>
            <person name="Chisholm S.W."/>
            <person name="Haas B."/>
            <person name="Nusbaum C."/>
            <person name="Galagan J."/>
            <person name="Birren B."/>
        </authorList>
    </citation>
    <scope>NUCLEOTIDE SEQUENCE [LARGE SCALE GENOMIC DNA]</scope>
    <source>
        <strain evidence="1">NATL1A-7</strain>
    </source>
</reference>
<protein>
    <submittedName>
        <fullName evidence="1">Predicted protein</fullName>
    </submittedName>
</protein>
<accession>E3SNA7</accession>
<dbReference type="GeneID" id="11538089"/>
<dbReference type="KEGG" id="vg:11538089"/>
<proteinExistence type="predicted"/>
<dbReference type="RefSeq" id="YP_005087483.1">
    <property type="nucleotide sequence ID" value="NC_016658.1"/>
</dbReference>